<dbReference type="Pfam" id="PF14317">
    <property type="entry name" value="YcxB"/>
    <property type="match status" value="1"/>
</dbReference>
<evidence type="ECO:0000259" key="2">
    <source>
        <dbReference type="Pfam" id="PF14317"/>
    </source>
</evidence>
<name>A0ABU5SH25_9BACT</name>
<comment type="caution">
    <text evidence="3">The sequence shown here is derived from an EMBL/GenBank/DDBJ whole genome shotgun (WGS) entry which is preliminary data.</text>
</comment>
<proteinExistence type="predicted"/>
<keyword evidence="1" id="KW-1133">Transmembrane helix</keyword>
<protein>
    <submittedName>
        <fullName evidence="3">YcxB family protein</fullName>
    </submittedName>
</protein>
<feature type="transmembrane region" description="Helical" evidence="1">
    <location>
        <begin position="30"/>
        <end position="48"/>
    </location>
</feature>
<keyword evidence="4" id="KW-1185">Reference proteome</keyword>
<gene>
    <name evidence="3" type="ORF">VB798_08240</name>
</gene>
<dbReference type="RefSeq" id="WP_323257822.1">
    <property type="nucleotide sequence ID" value="NZ_JAYGIM010000006.1"/>
</dbReference>
<evidence type="ECO:0000256" key="1">
    <source>
        <dbReference type="SAM" id="Phobius"/>
    </source>
</evidence>
<evidence type="ECO:0000313" key="4">
    <source>
        <dbReference type="Proteomes" id="UP001302222"/>
    </source>
</evidence>
<accession>A0ABU5SH25</accession>
<sequence>MNFSLTYVLDRQYYEEAYREMISSLKLKKYEPVFAIIMIVFGIGLYLLDKNNKLSIFPLVFICLGIYEYYKVHYEKKKWLKDRLDSRVFNQPMTLEFNEATIKHSSTFADGEFKWDGLKDIVKTKNGILLKPENGVSIYLPDKIFRSSEEIEFILSRKKGEKHKS</sequence>
<dbReference type="Proteomes" id="UP001302222">
    <property type="component" value="Unassembled WGS sequence"/>
</dbReference>
<feature type="domain" description="YcxB-like C-terminal" evidence="2">
    <location>
        <begin position="97"/>
        <end position="154"/>
    </location>
</feature>
<dbReference type="EMBL" id="JAYGIM010000006">
    <property type="protein sequence ID" value="MEA5426555.1"/>
    <property type="molecule type" value="Genomic_DNA"/>
</dbReference>
<dbReference type="InterPro" id="IPR025588">
    <property type="entry name" value="YcxB-like_C"/>
</dbReference>
<keyword evidence="1" id="KW-0812">Transmembrane</keyword>
<keyword evidence="1" id="KW-0472">Membrane</keyword>
<evidence type="ECO:0000313" key="3">
    <source>
        <dbReference type="EMBL" id="MEA5426555.1"/>
    </source>
</evidence>
<organism evidence="3 4">
    <name type="scientific">Arcicella lustrica</name>
    <dbReference type="NCBI Taxonomy" id="2984196"/>
    <lineage>
        <taxon>Bacteria</taxon>
        <taxon>Pseudomonadati</taxon>
        <taxon>Bacteroidota</taxon>
        <taxon>Cytophagia</taxon>
        <taxon>Cytophagales</taxon>
        <taxon>Flectobacillaceae</taxon>
        <taxon>Arcicella</taxon>
    </lineage>
</organism>
<reference evidence="3 4" key="1">
    <citation type="submission" date="2023-12" db="EMBL/GenBank/DDBJ databases">
        <title>Novel species of the genus Arcicella isolated from rivers.</title>
        <authorList>
            <person name="Lu H."/>
        </authorList>
    </citation>
    <scope>NUCLEOTIDE SEQUENCE [LARGE SCALE GENOMIC DNA]</scope>
    <source>
        <strain evidence="3 4">DC25W</strain>
    </source>
</reference>